<feature type="region of interest" description="Disordered" evidence="1">
    <location>
        <begin position="28"/>
        <end position="80"/>
    </location>
</feature>
<accession>A0ABQ4GJ25</accession>
<dbReference type="Proteomes" id="UP000660454">
    <property type="component" value="Unassembled WGS sequence"/>
</dbReference>
<evidence type="ECO:0000256" key="1">
    <source>
        <dbReference type="SAM" id="MobiDB-lite"/>
    </source>
</evidence>
<feature type="compositionally biased region" description="Low complexity" evidence="1">
    <location>
        <begin position="65"/>
        <end position="80"/>
    </location>
</feature>
<evidence type="ECO:0000313" key="2">
    <source>
        <dbReference type="EMBL" id="GIH61364.1"/>
    </source>
</evidence>
<gene>
    <name evidence="2" type="ORF">Msi02_21810</name>
</gene>
<proteinExistence type="predicted"/>
<comment type="caution">
    <text evidence="2">The sequence shown here is derived from an EMBL/GenBank/DDBJ whole genome shotgun (WGS) entry which is preliminary data.</text>
</comment>
<sequence>MTALPADELRLLVREVLRDLLPAISAATGPTGFGAATPGTPGDASATGGRTGHVSMATAPAGHVPGATAETPGAAPAAEPVVIGGDDDLNAFALRVLDLAADPARAAALRSGRLRFRLAAPAPAAPPAQPAQAAQGAVRQETVRQEVVRHEKGAVTERHVAAAAAAGARLVLGRRAVLTPLARERARACGLAVERED</sequence>
<protein>
    <submittedName>
        <fullName evidence="2">Uncharacterized protein</fullName>
    </submittedName>
</protein>
<reference evidence="2 3" key="1">
    <citation type="submission" date="2021-01" db="EMBL/GenBank/DDBJ databases">
        <title>Whole genome shotgun sequence of Microbispora siamensis NBRC 104113.</title>
        <authorList>
            <person name="Komaki H."/>
            <person name="Tamura T."/>
        </authorList>
    </citation>
    <scope>NUCLEOTIDE SEQUENCE [LARGE SCALE GENOMIC DNA]</scope>
    <source>
        <strain evidence="2 3">NBRC 104113</strain>
    </source>
</reference>
<evidence type="ECO:0000313" key="3">
    <source>
        <dbReference type="Proteomes" id="UP000660454"/>
    </source>
</evidence>
<feature type="compositionally biased region" description="Low complexity" evidence="1">
    <location>
        <begin position="28"/>
        <end position="48"/>
    </location>
</feature>
<keyword evidence="3" id="KW-1185">Reference proteome</keyword>
<name>A0ABQ4GJ25_9ACTN</name>
<organism evidence="2 3">
    <name type="scientific">Microbispora siamensis</name>
    <dbReference type="NCBI Taxonomy" id="564413"/>
    <lineage>
        <taxon>Bacteria</taxon>
        <taxon>Bacillati</taxon>
        <taxon>Actinomycetota</taxon>
        <taxon>Actinomycetes</taxon>
        <taxon>Streptosporangiales</taxon>
        <taxon>Streptosporangiaceae</taxon>
        <taxon>Microbispora</taxon>
    </lineage>
</organism>
<dbReference type="RefSeq" id="WP_204048198.1">
    <property type="nucleotide sequence ID" value="NZ_BOOF01000009.1"/>
</dbReference>
<dbReference type="EMBL" id="BOOF01000009">
    <property type="protein sequence ID" value="GIH61364.1"/>
    <property type="molecule type" value="Genomic_DNA"/>
</dbReference>